<dbReference type="AlphaFoldDB" id="A0A0G1DPK4"/>
<proteinExistence type="predicted"/>
<name>A0A0G1DPK4_9BACT</name>
<organism evidence="1 2">
    <name type="scientific">Candidatus Nomurabacteria bacterium GW2011_GWA2_43_15</name>
    <dbReference type="NCBI Taxonomy" id="1618738"/>
    <lineage>
        <taxon>Bacteria</taxon>
        <taxon>Candidatus Nomuraibacteriota</taxon>
    </lineage>
</organism>
<evidence type="ECO:0000313" key="2">
    <source>
        <dbReference type="Proteomes" id="UP000034646"/>
    </source>
</evidence>
<feature type="non-terminal residue" evidence="1">
    <location>
        <position position="98"/>
    </location>
</feature>
<gene>
    <name evidence="1" type="ORF">UV76_C0019G0016</name>
</gene>
<accession>A0A0G1DPK4</accession>
<sequence length="98" mass="10958">MNNNIDWKKYLIVFLITASLFLTASYLSNYFGGQKINQLKAIQDKIAIDILSSETQFSLLSELSCKNISDSVFSSELGELGNKLEWSQENLGATEEVS</sequence>
<dbReference type="STRING" id="1618738.UV76_C0019G0016"/>
<protein>
    <submittedName>
        <fullName evidence="1">Uncharacterized protein</fullName>
    </submittedName>
</protein>
<reference evidence="1 2" key="1">
    <citation type="journal article" date="2015" name="Nature">
        <title>rRNA introns, odd ribosomes, and small enigmatic genomes across a large radiation of phyla.</title>
        <authorList>
            <person name="Brown C.T."/>
            <person name="Hug L.A."/>
            <person name="Thomas B.C."/>
            <person name="Sharon I."/>
            <person name="Castelle C.J."/>
            <person name="Singh A."/>
            <person name="Wilkins M.J."/>
            <person name="Williams K.H."/>
            <person name="Banfield J.F."/>
        </authorList>
    </citation>
    <scope>NUCLEOTIDE SEQUENCE [LARGE SCALE GENOMIC DNA]</scope>
</reference>
<comment type="caution">
    <text evidence="1">The sequence shown here is derived from an EMBL/GenBank/DDBJ whole genome shotgun (WGS) entry which is preliminary data.</text>
</comment>
<dbReference type="EMBL" id="LCFS01000019">
    <property type="protein sequence ID" value="KKS99507.1"/>
    <property type="molecule type" value="Genomic_DNA"/>
</dbReference>
<evidence type="ECO:0000313" key="1">
    <source>
        <dbReference type="EMBL" id="KKS99507.1"/>
    </source>
</evidence>
<dbReference type="Proteomes" id="UP000034646">
    <property type="component" value="Unassembled WGS sequence"/>
</dbReference>